<dbReference type="AlphaFoldDB" id="A0A328WSK4"/>
<evidence type="ECO:0008006" key="3">
    <source>
        <dbReference type="Google" id="ProtNLM"/>
    </source>
</evidence>
<dbReference type="EMBL" id="QLSV01000021">
    <property type="protein sequence ID" value="RAR46358.1"/>
    <property type="molecule type" value="Genomic_DNA"/>
</dbReference>
<reference evidence="1 2" key="1">
    <citation type="submission" date="2018-06" db="EMBL/GenBank/DDBJ databases">
        <title>Genomic Encyclopedia of Type Strains, Phase III (KMG-III): the genomes of soil and plant-associated and newly described type strains.</title>
        <authorList>
            <person name="Whitman W."/>
        </authorList>
    </citation>
    <scope>NUCLEOTIDE SEQUENCE [LARGE SCALE GENOMIC DNA]</scope>
    <source>
        <strain evidence="1 2">CGMCC 1.12504</strain>
    </source>
</reference>
<evidence type="ECO:0000313" key="1">
    <source>
        <dbReference type="EMBL" id="RAR46358.1"/>
    </source>
</evidence>
<dbReference type="Proteomes" id="UP000249518">
    <property type="component" value="Unassembled WGS sequence"/>
</dbReference>
<protein>
    <recommendedName>
        <fullName evidence="3">Lipocalin-like protein</fullName>
    </recommendedName>
</protein>
<dbReference type="PROSITE" id="PS51257">
    <property type="entry name" value="PROKAR_LIPOPROTEIN"/>
    <property type="match status" value="1"/>
</dbReference>
<dbReference type="RefSeq" id="WP_146740385.1">
    <property type="nucleotide sequence ID" value="NZ_QLSV01000021.1"/>
</dbReference>
<comment type="caution">
    <text evidence="1">The sequence shown here is derived from an EMBL/GenBank/DDBJ whole genome shotgun (WGS) entry which is preliminary data.</text>
</comment>
<evidence type="ECO:0000313" key="2">
    <source>
        <dbReference type="Proteomes" id="UP000249518"/>
    </source>
</evidence>
<dbReference type="OrthoDB" id="1435261at2"/>
<name>A0A328WSK4_9FLAO</name>
<accession>A0A328WSK4</accession>
<sequence>MKGYFKILIGLMILSSCSSDDNNATDIIIGKWRAIERYENDQLVNMPTCWLHTYVEYNANKSVSGGRIMSDDFPEICYYITYDLAIVWKNLGNNTYRIGHYNEQGSVFNIYKDGINLVIENPDGNTKTIYEPYP</sequence>
<organism evidence="1 2">
    <name type="scientific">Flavobacterium lacus</name>
    <dbReference type="NCBI Taxonomy" id="1353778"/>
    <lineage>
        <taxon>Bacteria</taxon>
        <taxon>Pseudomonadati</taxon>
        <taxon>Bacteroidota</taxon>
        <taxon>Flavobacteriia</taxon>
        <taxon>Flavobacteriales</taxon>
        <taxon>Flavobacteriaceae</taxon>
        <taxon>Flavobacterium</taxon>
    </lineage>
</organism>
<keyword evidence="2" id="KW-1185">Reference proteome</keyword>
<gene>
    <name evidence="1" type="ORF">B0I10_1214</name>
</gene>
<proteinExistence type="predicted"/>